<dbReference type="SUPFAM" id="SSF53955">
    <property type="entry name" value="Lysozyme-like"/>
    <property type="match status" value="1"/>
</dbReference>
<organism evidence="1 2">
    <name type="scientific">Ketogulonicigenium vulgare (strain WSH-001)</name>
    <dbReference type="NCBI Taxonomy" id="759362"/>
    <lineage>
        <taxon>Bacteria</taxon>
        <taxon>Pseudomonadati</taxon>
        <taxon>Pseudomonadota</taxon>
        <taxon>Alphaproteobacteria</taxon>
        <taxon>Rhodobacterales</taxon>
        <taxon>Roseobacteraceae</taxon>
        <taxon>Ketogulonicigenium</taxon>
    </lineage>
</organism>
<proteinExistence type="predicted"/>
<sequence>MLPVEEAYWLSDAWREKNLRYYPWHGRGFVQLTWKANYQKASAKIGVDLIGDPSRAMEPDAAAQILVHGMIGGWFTGKKLADYIDGARVDFVGARAIVNGKDKAAEIAAIATAYLAALPEDQGSIWLRIFKAFWGIITGKKQ</sequence>
<gene>
    <name evidence="1" type="ordered locus">KVU_1550</name>
</gene>
<dbReference type="Gene3D" id="1.10.530.10">
    <property type="match status" value="1"/>
</dbReference>
<dbReference type="PATRIC" id="fig|759362.5.peg.1606"/>
<dbReference type="eggNOG" id="COG3179">
    <property type="taxonomic scope" value="Bacteria"/>
</dbReference>
<dbReference type="HOGENOM" id="CLU_077648_1_0_5"/>
<accession>F9Y9Q1</accession>
<protein>
    <submittedName>
        <fullName evidence="1">Carboxypeptidase</fullName>
    </submittedName>
</protein>
<dbReference type="GO" id="GO:0004180">
    <property type="term" value="F:carboxypeptidase activity"/>
    <property type="evidence" value="ECO:0007669"/>
    <property type="project" value="UniProtKB-KW"/>
</dbReference>
<dbReference type="Proteomes" id="UP000000692">
    <property type="component" value="Chromosome"/>
</dbReference>
<reference evidence="1 2" key="1">
    <citation type="journal article" date="2011" name="J. Bacteriol.">
        <title>Complete genome sequence of the industrial strain Ketogulonicigenium vulgare WSH-001.</title>
        <authorList>
            <person name="Liu L."/>
            <person name="Li Y."/>
            <person name="Zhang J."/>
            <person name="Zhou Z."/>
            <person name="Liu J."/>
            <person name="Li X."/>
            <person name="Zhou J."/>
            <person name="Du G."/>
            <person name="Wang L."/>
            <person name="Chen J."/>
        </authorList>
    </citation>
    <scope>NUCLEOTIDE SEQUENCE [LARGE SCALE GENOMIC DNA]</scope>
    <source>
        <strain evidence="1 2">WSH-001</strain>
    </source>
</reference>
<keyword evidence="2" id="KW-1185">Reference proteome</keyword>
<dbReference type="InterPro" id="IPR023346">
    <property type="entry name" value="Lysozyme-like_dom_sf"/>
</dbReference>
<dbReference type="KEGG" id="kvl:KVU_1550"/>
<keyword evidence="1" id="KW-0121">Carboxypeptidase</keyword>
<dbReference type="AlphaFoldDB" id="F9Y9Q1"/>
<evidence type="ECO:0000313" key="2">
    <source>
        <dbReference type="Proteomes" id="UP000000692"/>
    </source>
</evidence>
<keyword evidence="1" id="KW-0378">Hydrolase</keyword>
<name>F9Y9Q1_KETVW</name>
<keyword evidence="1" id="KW-0645">Protease</keyword>
<evidence type="ECO:0000313" key="1">
    <source>
        <dbReference type="EMBL" id="AEM41389.1"/>
    </source>
</evidence>
<dbReference type="EMBL" id="CP002018">
    <property type="protein sequence ID" value="AEM41389.1"/>
    <property type="molecule type" value="Genomic_DNA"/>
</dbReference>
<dbReference type="OrthoDB" id="3078754at2"/>